<accession>A0A8J4D9U8</accession>
<dbReference type="AlphaFoldDB" id="A0A8J4D9U8"/>
<reference evidence="1" key="1">
    <citation type="journal article" date="2021" name="Proc. Natl. Acad. Sci. U.S.A.">
        <title>Three genomes in the algal genus Volvox reveal the fate of a haploid sex-determining region after a transition to homothallism.</title>
        <authorList>
            <person name="Yamamoto K."/>
            <person name="Hamaji T."/>
            <person name="Kawai-Toyooka H."/>
            <person name="Matsuzaki R."/>
            <person name="Takahashi F."/>
            <person name="Nishimura Y."/>
            <person name="Kawachi M."/>
            <person name="Noguchi H."/>
            <person name="Minakuchi Y."/>
            <person name="Umen J.G."/>
            <person name="Toyoda A."/>
            <person name="Nozaki H."/>
        </authorList>
    </citation>
    <scope>NUCLEOTIDE SEQUENCE</scope>
    <source>
        <strain evidence="1">NIES-3785</strain>
    </source>
</reference>
<comment type="caution">
    <text evidence="1">The sequence shown here is derived from an EMBL/GenBank/DDBJ whole genome shotgun (WGS) entry which is preliminary data.</text>
</comment>
<dbReference type="Proteomes" id="UP000722791">
    <property type="component" value="Unassembled WGS sequence"/>
</dbReference>
<organism evidence="1 2">
    <name type="scientific">Volvox reticuliferus</name>
    <dbReference type="NCBI Taxonomy" id="1737510"/>
    <lineage>
        <taxon>Eukaryota</taxon>
        <taxon>Viridiplantae</taxon>
        <taxon>Chlorophyta</taxon>
        <taxon>core chlorophytes</taxon>
        <taxon>Chlorophyceae</taxon>
        <taxon>CS clade</taxon>
        <taxon>Chlamydomonadales</taxon>
        <taxon>Volvocaceae</taxon>
        <taxon>Volvox</taxon>
    </lineage>
</organism>
<evidence type="ECO:0000313" key="2">
    <source>
        <dbReference type="Proteomes" id="UP000722791"/>
    </source>
</evidence>
<proteinExistence type="predicted"/>
<name>A0A8J4D9U8_9CHLO</name>
<evidence type="ECO:0000313" key="1">
    <source>
        <dbReference type="EMBL" id="GIL98544.1"/>
    </source>
</evidence>
<sequence length="191" mass="21021">MLLSHIPNFPDMLRPDAQLCPRPCMLRRAHYAVSSSKPQPLGRGARYAQSLKSQYGNAPGIRREDCEILQEHGDDAIDASLDDGHAENIADRGAEDGFFDGKAYRLVPVEGGEHTILINGIQGVDIFSSPAHISTWCHPSTPQPLSHALQNAASFVGCKPVPFPGRNQAQIRYPFQYFRSTSRLGNSNQPQ</sequence>
<protein>
    <submittedName>
        <fullName evidence="1">Uncharacterized protein</fullName>
    </submittedName>
</protein>
<dbReference type="EMBL" id="BNCQ01000005">
    <property type="protein sequence ID" value="GIL98544.1"/>
    <property type="molecule type" value="Genomic_DNA"/>
</dbReference>
<gene>
    <name evidence="1" type="ORF">Vretimale_3912</name>
</gene>